<organism evidence="7 8">
    <name type="scientific">Candidatus Viridilinea halotolerans</name>
    <dbReference type="NCBI Taxonomy" id="2491704"/>
    <lineage>
        <taxon>Bacteria</taxon>
        <taxon>Bacillati</taxon>
        <taxon>Chloroflexota</taxon>
        <taxon>Chloroflexia</taxon>
        <taxon>Chloroflexales</taxon>
        <taxon>Chloroflexineae</taxon>
        <taxon>Oscillochloridaceae</taxon>
        <taxon>Candidatus Viridilinea</taxon>
    </lineage>
</organism>
<dbReference type="Proteomes" id="UP000280307">
    <property type="component" value="Unassembled WGS sequence"/>
</dbReference>
<feature type="transmembrane region" description="Helical" evidence="5">
    <location>
        <begin position="40"/>
        <end position="57"/>
    </location>
</feature>
<feature type="transmembrane region" description="Helical" evidence="5">
    <location>
        <begin position="97"/>
        <end position="125"/>
    </location>
</feature>
<name>A0A426U8W8_9CHLR</name>
<evidence type="ECO:0000256" key="3">
    <source>
        <dbReference type="ARBA" id="ARBA00022989"/>
    </source>
</evidence>
<sequence length="190" mass="20262">MTMMKSASIPEMITQSREVMTSPSVPTFERYERHGTVANAAMYVGIAAIIAGLLGLGSGVGGVITGFLSALAQFFVFTGLVYFLGKKMYDGTGTWDEVAYTFSLFTAPLIIIGALIGLVITLFAWVPLINILVAFVGLIVGLALLLVQVYYAYIAVQSSMNLVNQSQALITLVLSSVGTFIVMLLVAAIF</sequence>
<feature type="transmembrane region" description="Helical" evidence="5">
    <location>
        <begin position="168"/>
        <end position="189"/>
    </location>
</feature>
<dbReference type="AlphaFoldDB" id="A0A426U8W8"/>
<comment type="caution">
    <text evidence="7">The sequence shown here is derived from an EMBL/GenBank/DDBJ whole genome shotgun (WGS) entry which is preliminary data.</text>
</comment>
<gene>
    <name evidence="7" type="ORF">EI684_02395</name>
</gene>
<keyword evidence="4 5" id="KW-0472">Membrane</keyword>
<keyword evidence="3 5" id="KW-1133">Transmembrane helix</keyword>
<evidence type="ECO:0000256" key="4">
    <source>
        <dbReference type="ARBA" id="ARBA00023136"/>
    </source>
</evidence>
<evidence type="ECO:0000256" key="1">
    <source>
        <dbReference type="ARBA" id="ARBA00004141"/>
    </source>
</evidence>
<dbReference type="InterPro" id="IPR006977">
    <property type="entry name" value="Yip1_dom"/>
</dbReference>
<proteinExistence type="predicted"/>
<feature type="transmembrane region" description="Helical" evidence="5">
    <location>
        <begin position="63"/>
        <end position="85"/>
    </location>
</feature>
<evidence type="ECO:0000256" key="2">
    <source>
        <dbReference type="ARBA" id="ARBA00022692"/>
    </source>
</evidence>
<evidence type="ECO:0000313" key="7">
    <source>
        <dbReference type="EMBL" id="RRR76743.1"/>
    </source>
</evidence>
<evidence type="ECO:0000259" key="6">
    <source>
        <dbReference type="Pfam" id="PF04893"/>
    </source>
</evidence>
<comment type="subcellular location">
    <subcellularLocation>
        <location evidence="1">Membrane</location>
        <topology evidence="1">Multi-pass membrane protein</topology>
    </subcellularLocation>
</comment>
<feature type="transmembrane region" description="Helical" evidence="5">
    <location>
        <begin position="131"/>
        <end position="156"/>
    </location>
</feature>
<dbReference type="GO" id="GO:0016020">
    <property type="term" value="C:membrane"/>
    <property type="evidence" value="ECO:0007669"/>
    <property type="project" value="UniProtKB-SubCell"/>
</dbReference>
<dbReference type="EMBL" id="RSAS01000101">
    <property type="protein sequence ID" value="RRR76743.1"/>
    <property type="molecule type" value="Genomic_DNA"/>
</dbReference>
<evidence type="ECO:0000313" key="8">
    <source>
        <dbReference type="Proteomes" id="UP000280307"/>
    </source>
</evidence>
<protein>
    <submittedName>
        <fullName evidence="7">DUF1282 domain-containing protein</fullName>
    </submittedName>
</protein>
<keyword evidence="2 5" id="KW-0812">Transmembrane</keyword>
<feature type="domain" description="Yip1" evidence="6">
    <location>
        <begin position="18"/>
        <end position="185"/>
    </location>
</feature>
<accession>A0A426U8W8</accession>
<dbReference type="Pfam" id="PF04893">
    <property type="entry name" value="Yip1"/>
    <property type="match status" value="1"/>
</dbReference>
<evidence type="ECO:0000256" key="5">
    <source>
        <dbReference type="SAM" id="Phobius"/>
    </source>
</evidence>
<reference evidence="7 8" key="1">
    <citation type="submission" date="2018-12" db="EMBL/GenBank/DDBJ databases">
        <title>Genome Sequence of Candidatus Viridilinea halotolerans isolated from saline sulfide-rich spring.</title>
        <authorList>
            <person name="Grouzdev D.S."/>
            <person name="Burganskaya E.I."/>
            <person name="Krutkina M.S."/>
            <person name="Sukhacheva M.V."/>
            <person name="Gorlenko V.M."/>
        </authorList>
    </citation>
    <scope>NUCLEOTIDE SEQUENCE [LARGE SCALE GENOMIC DNA]</scope>
    <source>
        <strain evidence="7">Chok-6</strain>
    </source>
</reference>